<gene>
    <name evidence="2" type="ORF">POI8812_00144</name>
</gene>
<evidence type="ECO:0000313" key="3">
    <source>
        <dbReference type="Proteomes" id="UP000244932"/>
    </source>
</evidence>
<feature type="transmembrane region" description="Helical" evidence="1">
    <location>
        <begin position="39"/>
        <end position="56"/>
    </location>
</feature>
<accession>A0A2R8A6I8</accession>
<evidence type="ECO:0000313" key="2">
    <source>
        <dbReference type="EMBL" id="SPF27849.1"/>
    </source>
</evidence>
<dbReference type="RefSeq" id="WP_108780621.1">
    <property type="nucleotide sequence ID" value="NZ_OMKW01000001.1"/>
</dbReference>
<feature type="transmembrane region" description="Helical" evidence="1">
    <location>
        <begin position="12"/>
        <end position="33"/>
    </location>
</feature>
<dbReference type="Proteomes" id="UP000244932">
    <property type="component" value="Unassembled WGS sequence"/>
</dbReference>
<protein>
    <submittedName>
        <fullName evidence="2">Uncharacterized protein</fullName>
    </submittedName>
</protein>
<organism evidence="2 3">
    <name type="scientific">Pontivivens insulae</name>
    <dbReference type="NCBI Taxonomy" id="1639689"/>
    <lineage>
        <taxon>Bacteria</taxon>
        <taxon>Pseudomonadati</taxon>
        <taxon>Pseudomonadota</taxon>
        <taxon>Alphaproteobacteria</taxon>
        <taxon>Rhodobacterales</taxon>
        <taxon>Paracoccaceae</taxon>
        <taxon>Pontivivens</taxon>
    </lineage>
</organism>
<keyword evidence="3" id="KW-1185">Reference proteome</keyword>
<keyword evidence="1" id="KW-1133">Transmembrane helix</keyword>
<name>A0A2R8A6I8_9RHOB</name>
<reference evidence="2 3" key="1">
    <citation type="submission" date="2018-03" db="EMBL/GenBank/DDBJ databases">
        <authorList>
            <person name="Keele B.F."/>
        </authorList>
    </citation>
    <scope>NUCLEOTIDE SEQUENCE [LARGE SCALE GENOMIC DNA]</scope>
    <source>
        <strain evidence="2 3">CeCT 8812</strain>
    </source>
</reference>
<proteinExistence type="predicted"/>
<evidence type="ECO:0000256" key="1">
    <source>
        <dbReference type="SAM" id="Phobius"/>
    </source>
</evidence>
<sequence length="67" mass="7111">MRGEILRLIGVTLLTGFGAFAGSTGVVMFFTAIRPERGALPFAIGVMALFLACHFYKGFRGNAGDAQ</sequence>
<keyword evidence="1" id="KW-0472">Membrane</keyword>
<keyword evidence="1" id="KW-0812">Transmembrane</keyword>
<dbReference type="AlphaFoldDB" id="A0A2R8A6I8"/>
<dbReference type="EMBL" id="OMKW01000001">
    <property type="protein sequence ID" value="SPF27849.1"/>
    <property type="molecule type" value="Genomic_DNA"/>
</dbReference>